<dbReference type="Pfam" id="PF19200">
    <property type="entry name" value="MupG_N"/>
    <property type="match status" value="1"/>
</dbReference>
<dbReference type="InterPro" id="IPR008589">
    <property type="entry name" value="MupG"/>
</dbReference>
<dbReference type="InterPro" id="IPR017853">
    <property type="entry name" value="GH"/>
</dbReference>
<dbReference type="Gene3D" id="2.40.100.10">
    <property type="entry name" value="Cyclophilin-like"/>
    <property type="match status" value="1"/>
</dbReference>
<proteinExistence type="predicted"/>
<dbReference type="PANTHER" id="PTHR38435:SF1">
    <property type="entry name" value="DUF871 DOMAIN-CONTAINING PROTEIN"/>
    <property type="match status" value="1"/>
</dbReference>
<feature type="domain" description="6-phospho-N-acetylmuramidase N-terminal" evidence="2">
    <location>
        <begin position="4"/>
        <end position="238"/>
    </location>
</feature>
<feature type="domain" description="6-phospho-N-acetylmuramidase C-terminal" evidence="1">
    <location>
        <begin position="246"/>
        <end position="358"/>
    </location>
</feature>
<dbReference type="InterPro" id="IPR013785">
    <property type="entry name" value="Aldolase_TIM"/>
</dbReference>
<comment type="caution">
    <text evidence="3">The sequence shown here is derived from an EMBL/GenBank/DDBJ whole genome shotgun (WGS) entry which is preliminary data.</text>
</comment>
<keyword evidence="4" id="KW-1185">Reference proteome</keyword>
<evidence type="ECO:0000313" key="4">
    <source>
        <dbReference type="Proteomes" id="UP000266260"/>
    </source>
</evidence>
<dbReference type="InterPro" id="IPR043894">
    <property type="entry name" value="MupG_C"/>
</dbReference>
<evidence type="ECO:0000313" key="3">
    <source>
        <dbReference type="EMBL" id="RIE10807.1"/>
    </source>
</evidence>
<dbReference type="InterPro" id="IPR029000">
    <property type="entry name" value="Cyclophilin-like_dom_sf"/>
</dbReference>
<organism evidence="3 4">
    <name type="scientific">Candidatus Cryosericum odellii</name>
    <dbReference type="NCBI Taxonomy" id="2290917"/>
    <lineage>
        <taxon>Bacteria</taxon>
        <taxon>Pseudomonadati</taxon>
        <taxon>Caldisericota/Cryosericota group</taxon>
        <taxon>Candidatus Cryosericota</taxon>
        <taxon>Candidatus Cryosericia</taxon>
        <taxon>Candidatus Cryosericales</taxon>
        <taxon>Candidatus Cryosericaceae</taxon>
        <taxon>Candidatus Cryosericum</taxon>
    </lineage>
</organism>
<dbReference type="InterPro" id="IPR043797">
    <property type="entry name" value="MupG_N"/>
</dbReference>
<evidence type="ECO:0000259" key="1">
    <source>
        <dbReference type="Pfam" id="PF05913"/>
    </source>
</evidence>
<evidence type="ECO:0000259" key="2">
    <source>
        <dbReference type="Pfam" id="PF19200"/>
    </source>
</evidence>
<name>A0A398DF01_9BACT</name>
<dbReference type="Proteomes" id="UP000266260">
    <property type="component" value="Unassembled WGS sequence"/>
</dbReference>
<dbReference type="AlphaFoldDB" id="A0A398DF01"/>
<dbReference type="SUPFAM" id="SSF51445">
    <property type="entry name" value="(Trans)glycosidases"/>
    <property type="match status" value="1"/>
</dbReference>
<dbReference type="Gene3D" id="3.20.20.70">
    <property type="entry name" value="Aldolase class I"/>
    <property type="match status" value="1"/>
</dbReference>
<sequence length="360" mass="41500">MRHIGFSVYPAHTSLEQNVAYIDLANKYHFKRVFTCLLSVSGEREKIMDEFKKTIARANEYRMNVIADINPEVFRYLGVSYNDLRVFKDMGLYGIRLDNGFSGMEESAMSFNVYGLKIELNMSAGTKYIDNIFSYQPIAENILGCHNFYPHRYTGISYSHFMKCNEQFKRYHIHTAAFVSSANAQYGPWPVSEGLCTLEEHRNLPIEVQAKHLFATGLIDDVIIANSFASEEELKGLSEVNPYELSLKVHLEDKLPSAEKDIVFNRPHFNRGDVSEYVIRSSKSREEYHGHGFEPFNTADVKRGDITIDNCLYEHYTAELQIALRDRRNCGNTNVVGHVDENELFLIDLIKPWQHFAFTE</sequence>
<dbReference type="RefSeq" id="WP_119175301.1">
    <property type="nucleotide sequence ID" value="NZ_QXIT01000013.1"/>
</dbReference>
<accession>A0A398DF01</accession>
<dbReference type="PANTHER" id="PTHR38435">
    <property type="match status" value="1"/>
</dbReference>
<reference evidence="3 4" key="1">
    <citation type="submission" date="2018-09" db="EMBL/GenBank/DDBJ databases">
        <title>Discovery and Ecogenomic Context for Candidatus Cryosericales, a Global Caldiserica Order Active in Thawing Permafrost.</title>
        <authorList>
            <person name="Martinez M.A."/>
            <person name="Woodcroft B.J."/>
            <person name="Ignacio Espinoza J.C."/>
            <person name="Zayed A."/>
            <person name="Singleton C.M."/>
            <person name="Boyd J."/>
            <person name="Li Y.-F."/>
            <person name="Purvine S."/>
            <person name="Maughan H."/>
            <person name="Hodgkins S.B."/>
            <person name="Anderson D."/>
            <person name="Sederholm M."/>
            <person name="Temperton B."/>
            <person name="Saleska S.R."/>
            <person name="Tyson G.W."/>
            <person name="Rich V.I."/>
        </authorList>
    </citation>
    <scope>NUCLEOTIDE SEQUENCE [LARGE SCALE GENOMIC DNA]</scope>
    <source>
        <strain evidence="3 4">SMC6</strain>
    </source>
</reference>
<dbReference type="SUPFAM" id="SSF50891">
    <property type="entry name" value="Cyclophilin-like"/>
    <property type="match status" value="1"/>
</dbReference>
<dbReference type="EMBL" id="QXIT01000013">
    <property type="protein sequence ID" value="RIE10807.1"/>
    <property type="molecule type" value="Genomic_DNA"/>
</dbReference>
<protein>
    <submittedName>
        <fullName evidence="3">DUF871 domain-containing protein</fullName>
    </submittedName>
</protein>
<gene>
    <name evidence="3" type="ORF">SMC6_00520</name>
</gene>
<dbReference type="Pfam" id="PF05913">
    <property type="entry name" value="MupG_C"/>
    <property type="match status" value="1"/>
</dbReference>